<gene>
    <name evidence="1" type="ORF">MBFIL_09400</name>
</gene>
<evidence type="ECO:0000313" key="2">
    <source>
        <dbReference type="Proteomes" id="UP000077066"/>
    </source>
</evidence>
<dbReference type="RefSeq" id="WP_066971975.1">
    <property type="nucleotide sequence ID" value="NZ_LWMT01000181.1"/>
</dbReference>
<proteinExistence type="predicted"/>
<dbReference type="Proteomes" id="UP000077066">
    <property type="component" value="Unassembled WGS sequence"/>
</dbReference>
<reference evidence="1 2" key="1">
    <citation type="submission" date="2016-04" db="EMBL/GenBank/DDBJ databases">
        <title>Genome sequence of Methanobrevibacter filiformis DSM 11501.</title>
        <authorList>
            <person name="Poehlein A."/>
            <person name="Seedorf H."/>
            <person name="Daniel R."/>
        </authorList>
    </citation>
    <scope>NUCLEOTIDE SEQUENCE [LARGE SCALE GENOMIC DNA]</scope>
    <source>
        <strain evidence="1 2">DSM 11501</strain>
    </source>
</reference>
<dbReference type="PIRSF" id="PIRSF005278">
    <property type="entry name" value="UCP005278"/>
    <property type="match status" value="1"/>
</dbReference>
<dbReference type="EMBL" id="LWMT01000181">
    <property type="protein sequence ID" value="KZX14108.1"/>
    <property type="molecule type" value="Genomic_DNA"/>
</dbReference>
<protein>
    <submittedName>
        <fullName evidence="1">Uncharacterized protein</fullName>
    </submittedName>
</protein>
<evidence type="ECO:0000313" key="1">
    <source>
        <dbReference type="EMBL" id="KZX14108.1"/>
    </source>
</evidence>
<keyword evidence="2" id="KW-1185">Reference proteome</keyword>
<dbReference type="OrthoDB" id="74957at2157"/>
<accession>A0A166C436</accession>
<sequence length="241" mass="25558">MKAIAIGADISKNDVSTSNSLINNIENNLYRLVDIGAEHAALTNVTGDDLVIGAFVQDDLVERMNQEIINILRDNAEDIGDVGGISKNPKDAGEGVSYAEANIRQDRYPDAIILAFDTYGGESFVEKAANSAIDAASGIDGLTDTSKRLENKINEIPGVGYVSNETDDPVLIATVEDMESVGIISGAMMGAALGNKNVYLVKRGTPANVIPGTVIFSATAFMNGNVIDLAVPYHQRNRILG</sequence>
<name>A0A166C436_9EURY</name>
<dbReference type="AlphaFoldDB" id="A0A166C436"/>
<organism evidence="1 2">
    <name type="scientific">Methanobrevibacter filiformis</name>
    <dbReference type="NCBI Taxonomy" id="55758"/>
    <lineage>
        <taxon>Archaea</taxon>
        <taxon>Methanobacteriati</taxon>
        <taxon>Methanobacteriota</taxon>
        <taxon>Methanomada group</taxon>
        <taxon>Methanobacteria</taxon>
        <taxon>Methanobacteriales</taxon>
        <taxon>Methanobacteriaceae</taxon>
        <taxon>Methanobrevibacter</taxon>
    </lineage>
</organism>
<dbReference type="InterPro" id="IPR012021">
    <property type="entry name" value="UCP005278"/>
</dbReference>
<dbReference type="PATRIC" id="fig|55758.3.peg.1072"/>
<dbReference type="STRING" id="55758.MBFIL_09400"/>
<comment type="caution">
    <text evidence="1">The sequence shown here is derived from an EMBL/GenBank/DDBJ whole genome shotgun (WGS) entry which is preliminary data.</text>
</comment>